<dbReference type="OMA" id="VPACSND"/>
<feature type="region of interest" description="Disordered" evidence="7">
    <location>
        <begin position="1"/>
        <end position="24"/>
    </location>
</feature>
<dbReference type="FunCoup" id="G0NH31">
    <property type="interactions" value="52"/>
</dbReference>
<dbReference type="AlphaFoldDB" id="G0NH31"/>
<dbReference type="HOGENOM" id="CLU_1039128_0_0_1"/>
<evidence type="ECO:0000256" key="3">
    <source>
        <dbReference type="ARBA" id="ARBA00023155"/>
    </source>
</evidence>
<sequence length="270" mass="29965">MSSGSSSSSTSNTDSTTPTSDNKFVNLSNTAQYAAAAHVAYQPQVFAFQAAQQYPSDFSSYNPSTAYTATPYTMASHPQLGSFNRYATATTLNNLSLSATQHMIGRRKRRVLFTPPQVNVLERKFLSSRYLSAGDRETLAKSIGLTPTQVKIWFQNQRYKHKRQEKEKKMDGGCYRNDGDTDSDRDNSSGSLGCSPNIAGGVKKEDDEEDERKPQTFMSAPISSDSSCAPEIQPQAFTYPMYPSSSYMAFYPQPNAYPQAAYNFAQFQHL</sequence>
<proteinExistence type="predicted"/>
<dbReference type="GO" id="GO:0030154">
    <property type="term" value="P:cell differentiation"/>
    <property type="evidence" value="ECO:0007669"/>
    <property type="project" value="TreeGrafter"/>
</dbReference>
<keyword evidence="3 5" id="KW-0371">Homeobox</keyword>
<dbReference type="Pfam" id="PF00046">
    <property type="entry name" value="Homeodomain"/>
    <property type="match status" value="1"/>
</dbReference>
<evidence type="ECO:0000256" key="1">
    <source>
        <dbReference type="ARBA" id="ARBA00004123"/>
    </source>
</evidence>
<evidence type="ECO:0000256" key="4">
    <source>
        <dbReference type="ARBA" id="ARBA00023242"/>
    </source>
</evidence>
<dbReference type="GO" id="GO:0000981">
    <property type="term" value="F:DNA-binding transcription factor activity, RNA polymerase II-specific"/>
    <property type="evidence" value="ECO:0007669"/>
    <property type="project" value="InterPro"/>
</dbReference>
<dbReference type="eggNOG" id="KOG0842">
    <property type="taxonomic scope" value="Eukaryota"/>
</dbReference>
<dbReference type="PANTHER" id="PTHR24340">
    <property type="entry name" value="HOMEOBOX PROTEIN NKX"/>
    <property type="match status" value="1"/>
</dbReference>
<feature type="compositionally biased region" description="Low complexity" evidence="7">
    <location>
        <begin position="1"/>
        <end position="20"/>
    </location>
</feature>
<accession>G0NH31</accession>
<dbReference type="STRING" id="135651.G0NH31"/>
<keyword evidence="10" id="KW-1185">Reference proteome</keyword>
<dbReference type="InParanoid" id="G0NH31"/>
<dbReference type="InterPro" id="IPR017970">
    <property type="entry name" value="Homeobox_CS"/>
</dbReference>
<feature type="compositionally biased region" description="Basic and acidic residues" evidence="7">
    <location>
        <begin position="164"/>
        <end position="187"/>
    </location>
</feature>
<feature type="DNA-binding region" description="Homeobox" evidence="5">
    <location>
        <begin position="106"/>
        <end position="165"/>
    </location>
</feature>
<evidence type="ECO:0000256" key="2">
    <source>
        <dbReference type="ARBA" id="ARBA00023125"/>
    </source>
</evidence>
<feature type="domain" description="Homeobox" evidence="8">
    <location>
        <begin position="104"/>
        <end position="164"/>
    </location>
</feature>
<organism evidence="10">
    <name type="scientific">Caenorhabditis brenneri</name>
    <name type="common">Nematode worm</name>
    <dbReference type="NCBI Taxonomy" id="135651"/>
    <lineage>
        <taxon>Eukaryota</taxon>
        <taxon>Metazoa</taxon>
        <taxon>Ecdysozoa</taxon>
        <taxon>Nematoda</taxon>
        <taxon>Chromadorea</taxon>
        <taxon>Rhabditida</taxon>
        <taxon>Rhabditina</taxon>
        <taxon>Rhabditomorpha</taxon>
        <taxon>Rhabditoidea</taxon>
        <taxon>Rhabditidae</taxon>
        <taxon>Peloderinae</taxon>
        <taxon>Caenorhabditis</taxon>
    </lineage>
</organism>
<dbReference type="InterPro" id="IPR001356">
    <property type="entry name" value="HD"/>
</dbReference>
<dbReference type="OrthoDB" id="3137333at2759"/>
<keyword evidence="2 5" id="KW-0238">DNA-binding</keyword>
<dbReference type="Proteomes" id="UP000008068">
    <property type="component" value="Unassembled WGS sequence"/>
</dbReference>
<dbReference type="CDD" id="cd00086">
    <property type="entry name" value="homeodomain"/>
    <property type="match status" value="1"/>
</dbReference>
<evidence type="ECO:0000313" key="9">
    <source>
        <dbReference type="EMBL" id="EGT60237.1"/>
    </source>
</evidence>
<gene>
    <name evidence="9" type="primary">Cbn-ceh-27</name>
    <name evidence="9" type="ORF">CAEBREN_22315</name>
</gene>
<dbReference type="GO" id="GO:0005634">
    <property type="term" value="C:nucleus"/>
    <property type="evidence" value="ECO:0007669"/>
    <property type="project" value="UniProtKB-SubCell"/>
</dbReference>
<dbReference type="InterPro" id="IPR009057">
    <property type="entry name" value="Homeodomain-like_sf"/>
</dbReference>
<feature type="region of interest" description="Disordered" evidence="7">
    <location>
        <begin position="161"/>
        <end position="214"/>
    </location>
</feature>
<comment type="subcellular location">
    <subcellularLocation>
        <location evidence="1 5 6">Nucleus</location>
    </subcellularLocation>
</comment>
<name>G0NH31_CAEBE</name>
<dbReference type="InterPro" id="IPR000047">
    <property type="entry name" value="HTH_motif"/>
</dbReference>
<dbReference type="Gene3D" id="1.10.10.60">
    <property type="entry name" value="Homeodomain-like"/>
    <property type="match status" value="1"/>
</dbReference>
<dbReference type="EMBL" id="GL379883">
    <property type="protein sequence ID" value="EGT60237.1"/>
    <property type="molecule type" value="Genomic_DNA"/>
</dbReference>
<evidence type="ECO:0000256" key="7">
    <source>
        <dbReference type="SAM" id="MobiDB-lite"/>
    </source>
</evidence>
<evidence type="ECO:0000313" key="10">
    <source>
        <dbReference type="Proteomes" id="UP000008068"/>
    </source>
</evidence>
<dbReference type="FunFam" id="1.10.10.60:FF:000678">
    <property type="entry name" value="C. Elegans Homeobox"/>
    <property type="match status" value="1"/>
</dbReference>
<evidence type="ECO:0000256" key="5">
    <source>
        <dbReference type="PROSITE-ProRule" id="PRU00108"/>
    </source>
</evidence>
<dbReference type="PANTHER" id="PTHR24340:SF107">
    <property type="entry name" value="HOMEOBOX DOMAIN-CONTAINING PROTEIN"/>
    <property type="match status" value="1"/>
</dbReference>
<dbReference type="PROSITE" id="PS50071">
    <property type="entry name" value="HOMEOBOX_2"/>
    <property type="match status" value="1"/>
</dbReference>
<dbReference type="SMART" id="SM00389">
    <property type="entry name" value="HOX"/>
    <property type="match status" value="1"/>
</dbReference>
<protein>
    <submittedName>
        <fullName evidence="9">CBN-CEH-27 protein</fullName>
    </submittedName>
</protein>
<reference evidence="10" key="1">
    <citation type="submission" date="2011-07" db="EMBL/GenBank/DDBJ databases">
        <authorList>
            <consortium name="Caenorhabditis brenneri Sequencing and Analysis Consortium"/>
            <person name="Wilson R.K."/>
        </authorList>
    </citation>
    <scope>NUCLEOTIDE SEQUENCE [LARGE SCALE GENOMIC DNA]</scope>
    <source>
        <strain evidence="10">PB2801</strain>
    </source>
</reference>
<dbReference type="GO" id="GO:0000978">
    <property type="term" value="F:RNA polymerase II cis-regulatory region sequence-specific DNA binding"/>
    <property type="evidence" value="ECO:0007669"/>
    <property type="project" value="TreeGrafter"/>
</dbReference>
<keyword evidence="4 5" id="KW-0539">Nucleus</keyword>
<evidence type="ECO:0000256" key="6">
    <source>
        <dbReference type="RuleBase" id="RU000682"/>
    </source>
</evidence>
<dbReference type="PRINTS" id="PR00031">
    <property type="entry name" value="HTHREPRESSR"/>
</dbReference>
<dbReference type="InterPro" id="IPR050394">
    <property type="entry name" value="Homeobox_NK-like"/>
</dbReference>
<evidence type="ECO:0000259" key="8">
    <source>
        <dbReference type="PROSITE" id="PS50071"/>
    </source>
</evidence>
<dbReference type="SUPFAM" id="SSF46689">
    <property type="entry name" value="Homeodomain-like"/>
    <property type="match status" value="1"/>
</dbReference>
<dbReference type="PROSITE" id="PS00027">
    <property type="entry name" value="HOMEOBOX_1"/>
    <property type="match status" value="1"/>
</dbReference>